<reference evidence="12 13" key="1">
    <citation type="submission" date="2023-10" db="EMBL/GenBank/DDBJ databases">
        <title>Chromosome-scale genome assembly provides insights into flower coloration mechanisms of Canna indica.</title>
        <authorList>
            <person name="Li C."/>
        </authorList>
    </citation>
    <scope>NUCLEOTIDE SEQUENCE [LARGE SCALE GENOMIC DNA]</scope>
    <source>
        <tissue evidence="12">Flower</tissue>
    </source>
</reference>
<dbReference type="CDD" id="cd07840">
    <property type="entry name" value="STKc_CDK9_like"/>
    <property type="match status" value="1"/>
</dbReference>
<evidence type="ECO:0000256" key="10">
    <source>
        <dbReference type="SAM" id="MobiDB-lite"/>
    </source>
</evidence>
<dbReference type="InterPro" id="IPR017441">
    <property type="entry name" value="Protein_kinase_ATP_BS"/>
</dbReference>
<dbReference type="PROSITE" id="PS00107">
    <property type="entry name" value="PROTEIN_KINASE_ATP"/>
    <property type="match status" value="1"/>
</dbReference>
<feature type="domain" description="Protein kinase" evidence="11">
    <location>
        <begin position="110"/>
        <end position="394"/>
    </location>
</feature>
<dbReference type="Gene3D" id="3.30.200.20">
    <property type="entry name" value="Phosphorylase Kinase, domain 1"/>
    <property type="match status" value="1"/>
</dbReference>
<evidence type="ECO:0000256" key="7">
    <source>
        <dbReference type="ARBA" id="ARBA00022840"/>
    </source>
</evidence>
<dbReference type="InterPro" id="IPR008271">
    <property type="entry name" value="Ser/Thr_kinase_AS"/>
</dbReference>
<evidence type="ECO:0000256" key="2">
    <source>
        <dbReference type="ARBA" id="ARBA00012409"/>
    </source>
</evidence>
<keyword evidence="3" id="KW-0723">Serine/threonine-protein kinase</keyword>
<organism evidence="12 13">
    <name type="scientific">Canna indica</name>
    <name type="common">Indian-shot</name>
    <dbReference type="NCBI Taxonomy" id="4628"/>
    <lineage>
        <taxon>Eukaryota</taxon>
        <taxon>Viridiplantae</taxon>
        <taxon>Streptophyta</taxon>
        <taxon>Embryophyta</taxon>
        <taxon>Tracheophyta</taxon>
        <taxon>Spermatophyta</taxon>
        <taxon>Magnoliopsida</taxon>
        <taxon>Liliopsida</taxon>
        <taxon>Zingiberales</taxon>
        <taxon>Cannaceae</taxon>
        <taxon>Canna</taxon>
    </lineage>
</organism>
<comment type="similarity">
    <text evidence="1">Belongs to the protein kinase superfamily. CMGC Ser/Thr protein kinase family. CDC2/CDKX subfamily.</text>
</comment>
<dbReference type="AlphaFoldDB" id="A0AAQ3KKQ2"/>
<dbReference type="PROSITE" id="PS50011">
    <property type="entry name" value="PROTEIN_KINASE_DOM"/>
    <property type="match status" value="1"/>
</dbReference>
<dbReference type="GO" id="GO:0032968">
    <property type="term" value="P:positive regulation of transcription elongation by RNA polymerase II"/>
    <property type="evidence" value="ECO:0007669"/>
    <property type="project" value="TreeGrafter"/>
</dbReference>
<evidence type="ECO:0000256" key="1">
    <source>
        <dbReference type="ARBA" id="ARBA00006485"/>
    </source>
</evidence>
<protein>
    <recommendedName>
        <fullName evidence="2">[RNA-polymerase]-subunit kinase</fullName>
        <ecNumber evidence="2">2.7.11.23</ecNumber>
    </recommendedName>
</protein>
<gene>
    <name evidence="12" type="ORF">Cni_G19219</name>
</gene>
<keyword evidence="4" id="KW-0808">Transferase</keyword>
<keyword evidence="6 12" id="KW-0418">Kinase</keyword>
<dbReference type="Gene3D" id="1.10.510.10">
    <property type="entry name" value="Transferase(Phosphotransferase) domain 1"/>
    <property type="match status" value="1"/>
</dbReference>
<dbReference type="EMBL" id="CP136895">
    <property type="protein sequence ID" value="WOL10464.1"/>
    <property type="molecule type" value="Genomic_DNA"/>
</dbReference>
<feature type="compositionally biased region" description="Polar residues" evidence="10">
    <location>
        <begin position="445"/>
        <end position="472"/>
    </location>
</feature>
<dbReference type="GO" id="GO:0005634">
    <property type="term" value="C:nucleus"/>
    <property type="evidence" value="ECO:0007669"/>
    <property type="project" value="TreeGrafter"/>
</dbReference>
<dbReference type="GO" id="GO:0005524">
    <property type="term" value="F:ATP binding"/>
    <property type="evidence" value="ECO:0007669"/>
    <property type="project" value="UniProtKB-UniRule"/>
</dbReference>
<comment type="catalytic activity">
    <reaction evidence="8">
        <text>[DNA-directed RNA polymerase] + ATP = phospho-[DNA-directed RNA polymerase] + ADP + H(+)</text>
        <dbReference type="Rhea" id="RHEA:10216"/>
        <dbReference type="Rhea" id="RHEA-COMP:11321"/>
        <dbReference type="Rhea" id="RHEA-COMP:11322"/>
        <dbReference type="ChEBI" id="CHEBI:15378"/>
        <dbReference type="ChEBI" id="CHEBI:30616"/>
        <dbReference type="ChEBI" id="CHEBI:43176"/>
        <dbReference type="ChEBI" id="CHEBI:68546"/>
        <dbReference type="ChEBI" id="CHEBI:456216"/>
        <dbReference type="EC" id="2.7.11.23"/>
    </reaction>
</comment>
<dbReference type="SUPFAM" id="SSF56112">
    <property type="entry name" value="Protein kinase-like (PK-like)"/>
    <property type="match status" value="1"/>
</dbReference>
<evidence type="ECO:0000313" key="13">
    <source>
        <dbReference type="Proteomes" id="UP001327560"/>
    </source>
</evidence>
<dbReference type="EC" id="2.7.11.23" evidence="2"/>
<dbReference type="GO" id="GO:0008353">
    <property type="term" value="F:RNA polymerase II CTD heptapeptide repeat kinase activity"/>
    <property type="evidence" value="ECO:0007669"/>
    <property type="project" value="UniProtKB-EC"/>
</dbReference>
<sequence>MGCVASKGGAPVTPALDSLGASFNLDSSGEFLQPSLWKGPRLVNYESGEQTESGESGRMSSAGNISVSIQLRNLVRHTEGEQVAAGWPSWLSAVAGEAIQGWLPLKAESFEKLEKVGQGTYSNVFRACEIETGRIVALKKVHFDKFEPESVRFMAREIQILRKLDHPNIIKLDGIITSRSSCSIYLVFEYMEHDLAGLISCPDVKLSEPQIKCYMHQLLSGLEQCHSHGILHRDIKCANLLVNNEGILKIADFGLANILNPEEKQPLTSRVVTLWYRPPELLLGSTDYEASVDLWSVGCVFGELFLRKPILQGRTEVEQIHKIFKLCGSPPDEFWKKTRLPHSAVFRSQHPYGNCLQKSFDFLPESAFKLIETFLSIEPSKRGTASSALDSEYFIRKPYACDPSSLPKYQPNKEIDAKFREDSQRRSLNCRFYVEEETKRPSRASRLSQESNDLAKTASQKEGSRNAQGTNTSIIKKEIPRVYGGTRLIADQQLLPTTRSQNESQRVKRISQSNILSGPAHAPYCTGLACSKKANEDHSNIKSHIRSRSRQDKWGMLEASNISGTEITFKLNGEDNGDIGHAPYLNTNTNKSSGPAKDAMLKRWMHPEFQGSIYSFDAHDGRNTLSSKNRILGYKDQGEKVEFSGPLLFQSRKFDEFMEKHERHVRRVVRKSWFQRGQKLGNY</sequence>
<evidence type="ECO:0000256" key="4">
    <source>
        <dbReference type="ARBA" id="ARBA00022679"/>
    </source>
</evidence>
<dbReference type="GO" id="GO:0000307">
    <property type="term" value="C:cyclin-dependent protein kinase holoenzyme complex"/>
    <property type="evidence" value="ECO:0007669"/>
    <property type="project" value="TreeGrafter"/>
</dbReference>
<dbReference type="SMART" id="SM00220">
    <property type="entry name" value="S_TKc"/>
    <property type="match status" value="1"/>
</dbReference>
<dbReference type="FunFam" id="3.30.200.20:FF:000021">
    <property type="entry name" value="probable serine/threonine-protein kinase At1g54610"/>
    <property type="match status" value="1"/>
</dbReference>
<evidence type="ECO:0000256" key="6">
    <source>
        <dbReference type="ARBA" id="ARBA00022777"/>
    </source>
</evidence>
<feature type="binding site" evidence="9">
    <location>
        <position position="139"/>
    </location>
    <ligand>
        <name>ATP</name>
        <dbReference type="ChEBI" id="CHEBI:30616"/>
    </ligand>
</feature>
<keyword evidence="13" id="KW-1185">Reference proteome</keyword>
<evidence type="ECO:0000256" key="3">
    <source>
        <dbReference type="ARBA" id="ARBA00022527"/>
    </source>
</evidence>
<dbReference type="InterPro" id="IPR000719">
    <property type="entry name" value="Prot_kinase_dom"/>
</dbReference>
<evidence type="ECO:0000256" key="9">
    <source>
        <dbReference type="PROSITE-ProRule" id="PRU10141"/>
    </source>
</evidence>
<evidence type="ECO:0000259" key="11">
    <source>
        <dbReference type="PROSITE" id="PS50011"/>
    </source>
</evidence>
<dbReference type="InterPro" id="IPR011009">
    <property type="entry name" value="Kinase-like_dom_sf"/>
</dbReference>
<evidence type="ECO:0000256" key="5">
    <source>
        <dbReference type="ARBA" id="ARBA00022741"/>
    </source>
</evidence>
<dbReference type="FunFam" id="1.10.510.10:FF:000043">
    <property type="entry name" value="probable serine/threonine-protein kinase At1g54610"/>
    <property type="match status" value="1"/>
</dbReference>
<keyword evidence="7 9" id="KW-0067">ATP-binding</keyword>
<dbReference type="PROSITE" id="PS00108">
    <property type="entry name" value="PROTEIN_KINASE_ST"/>
    <property type="match status" value="1"/>
</dbReference>
<feature type="region of interest" description="Disordered" evidence="10">
    <location>
        <begin position="441"/>
        <end position="472"/>
    </location>
</feature>
<evidence type="ECO:0000313" key="12">
    <source>
        <dbReference type="EMBL" id="WOL10464.1"/>
    </source>
</evidence>
<name>A0AAQ3KKQ2_9LILI</name>
<dbReference type="PANTHER" id="PTHR24056:SF228">
    <property type="entry name" value="PROTEIN IMPAIRED IN BABA-INDUCED STERILITY 1"/>
    <property type="match status" value="1"/>
</dbReference>
<dbReference type="Pfam" id="PF00069">
    <property type="entry name" value="Pkinase"/>
    <property type="match status" value="1"/>
</dbReference>
<accession>A0AAQ3KKQ2</accession>
<dbReference type="InterPro" id="IPR050108">
    <property type="entry name" value="CDK"/>
</dbReference>
<keyword evidence="5 9" id="KW-0547">Nucleotide-binding</keyword>
<dbReference type="PANTHER" id="PTHR24056">
    <property type="entry name" value="CELL DIVISION PROTEIN KINASE"/>
    <property type="match status" value="1"/>
</dbReference>
<proteinExistence type="inferred from homology"/>
<evidence type="ECO:0000256" key="8">
    <source>
        <dbReference type="ARBA" id="ARBA00049280"/>
    </source>
</evidence>
<dbReference type="Proteomes" id="UP001327560">
    <property type="component" value="Chromosome 6"/>
</dbReference>